<feature type="domain" description="DUF1206" evidence="2">
    <location>
        <begin position="11"/>
        <end position="76"/>
    </location>
</feature>
<dbReference type="AlphaFoldDB" id="A0A942E965"/>
<dbReference type="InterPro" id="IPR009597">
    <property type="entry name" value="DUF1206"/>
</dbReference>
<feature type="transmembrane region" description="Helical" evidence="1">
    <location>
        <begin position="12"/>
        <end position="33"/>
    </location>
</feature>
<organism evidence="3 4">
    <name type="scientific">Devosia litorisediminis</name>
    <dbReference type="NCBI Taxonomy" id="2829817"/>
    <lineage>
        <taxon>Bacteria</taxon>
        <taxon>Pseudomonadati</taxon>
        <taxon>Pseudomonadota</taxon>
        <taxon>Alphaproteobacteria</taxon>
        <taxon>Hyphomicrobiales</taxon>
        <taxon>Devosiaceae</taxon>
        <taxon>Devosia</taxon>
    </lineage>
</organism>
<evidence type="ECO:0000256" key="1">
    <source>
        <dbReference type="SAM" id="Phobius"/>
    </source>
</evidence>
<accession>A0A942E965</accession>
<comment type="caution">
    <text evidence="3">The sequence shown here is derived from an EMBL/GenBank/DDBJ whole genome shotgun (WGS) entry which is preliminary data.</text>
</comment>
<sequence length="272" mass="28210">MDNSFETLARAGYIARGVVYLLLGGLALSSAIWGGEDAEGSSDALSSLLGLPFGRVLLALVAVGLLGYVLWKLAQSLLNADDRDHDLNDWATRAGQLISAVANLFLMFTAARMALAMGGGEGGGNGEETASAWLLQQPFGPYLLGAVGAGVIGFAGAQFWYGATGGYRKHLSLPSGHGPWLDRICAFGLMARGAVFAIIGGFVLYAAFTVSAEQAGGTADALDYVRRLPFGAWLYGLGALGLAAFGAYGVIQGLYRHVDAPDMGDVRAASPL</sequence>
<evidence type="ECO:0000259" key="2">
    <source>
        <dbReference type="Pfam" id="PF06724"/>
    </source>
</evidence>
<dbReference type="Proteomes" id="UP000678281">
    <property type="component" value="Unassembled WGS sequence"/>
</dbReference>
<feature type="domain" description="DUF1206" evidence="2">
    <location>
        <begin position="94"/>
        <end position="164"/>
    </location>
</feature>
<keyword evidence="1" id="KW-0812">Transmembrane</keyword>
<dbReference type="EMBL" id="JAGXTP010000002">
    <property type="protein sequence ID" value="MBS3849692.1"/>
    <property type="molecule type" value="Genomic_DNA"/>
</dbReference>
<dbReference type="RefSeq" id="WP_212659333.1">
    <property type="nucleotide sequence ID" value="NZ_JAGXTP010000002.1"/>
</dbReference>
<feature type="transmembrane region" description="Helical" evidence="1">
    <location>
        <begin position="228"/>
        <end position="251"/>
    </location>
</feature>
<gene>
    <name evidence="3" type="ORF">KD146_13385</name>
</gene>
<dbReference type="Pfam" id="PF06724">
    <property type="entry name" value="DUF1206"/>
    <property type="match status" value="3"/>
</dbReference>
<keyword evidence="1" id="KW-1133">Transmembrane helix</keyword>
<feature type="transmembrane region" description="Helical" evidence="1">
    <location>
        <begin position="53"/>
        <end position="73"/>
    </location>
</feature>
<keyword evidence="1" id="KW-0472">Membrane</keyword>
<evidence type="ECO:0000313" key="3">
    <source>
        <dbReference type="EMBL" id="MBS3849692.1"/>
    </source>
</evidence>
<name>A0A942E965_9HYPH</name>
<evidence type="ECO:0000313" key="4">
    <source>
        <dbReference type="Proteomes" id="UP000678281"/>
    </source>
</evidence>
<keyword evidence="4" id="KW-1185">Reference proteome</keyword>
<reference evidence="3" key="1">
    <citation type="submission" date="2021-04" db="EMBL/GenBank/DDBJ databases">
        <title>Devosia litorisediminis sp. nov., isolated from a sand dune.</title>
        <authorList>
            <person name="Park S."/>
            <person name="Yoon J.-H."/>
        </authorList>
    </citation>
    <scope>NUCLEOTIDE SEQUENCE</scope>
    <source>
        <strain evidence="3">BSSL-BM10</strain>
    </source>
</reference>
<feature type="domain" description="DUF1206" evidence="2">
    <location>
        <begin position="187"/>
        <end position="256"/>
    </location>
</feature>
<feature type="transmembrane region" description="Helical" evidence="1">
    <location>
        <begin position="184"/>
        <end position="208"/>
    </location>
</feature>
<feature type="transmembrane region" description="Helical" evidence="1">
    <location>
        <begin position="94"/>
        <end position="119"/>
    </location>
</feature>
<proteinExistence type="predicted"/>
<feature type="transmembrane region" description="Helical" evidence="1">
    <location>
        <begin position="139"/>
        <end position="163"/>
    </location>
</feature>
<protein>
    <submittedName>
        <fullName evidence="3">DUF1206 domain-containing protein</fullName>
    </submittedName>
</protein>